<dbReference type="RefSeq" id="WP_068537120.1">
    <property type="nucleotide sequence ID" value="NZ_FNLF01000002.1"/>
</dbReference>
<gene>
    <name evidence="1" type="ORF">SAMN04489765_0449</name>
</gene>
<evidence type="ECO:0000313" key="1">
    <source>
        <dbReference type="EMBL" id="SDQ44785.1"/>
    </source>
</evidence>
<dbReference type="OrthoDB" id="9951593at2"/>
<dbReference type="AlphaFoldDB" id="A0A1H1AYL4"/>
<evidence type="ECO:0000313" key="2">
    <source>
        <dbReference type="Proteomes" id="UP000183053"/>
    </source>
</evidence>
<name>A0A1H1AYL4_9ACTN</name>
<organism evidence="1 2">
    <name type="scientific">Tsukamurella pulmonis</name>
    <dbReference type="NCBI Taxonomy" id="47312"/>
    <lineage>
        <taxon>Bacteria</taxon>
        <taxon>Bacillati</taxon>
        <taxon>Actinomycetota</taxon>
        <taxon>Actinomycetes</taxon>
        <taxon>Mycobacteriales</taxon>
        <taxon>Tsukamurellaceae</taxon>
        <taxon>Tsukamurella</taxon>
    </lineage>
</organism>
<dbReference type="Proteomes" id="UP000183053">
    <property type="component" value="Unassembled WGS sequence"/>
</dbReference>
<proteinExistence type="predicted"/>
<keyword evidence="2" id="KW-1185">Reference proteome</keyword>
<accession>A0A1H1AYL4</accession>
<sequence length="216" mass="24729">MEFDVMYCRDWNPWRYKALDPVTEERARAMFHTDKRDFTVSAVCGEPGFYEREAQPLFIVGTSKIGAQIHICNRAGSDIQTYSYSNKHEDRMFLFGYTRYYYDDPNEYSMSPDASRFEDWAFREDGSYRLAQSGESDSGGEEVSSGAEMERVLWRPRVVFGRWRELTAVGMIEPAVPGYVGMDWPDVTVDEDGRASIDTSADVVHVKEFPGAKGMP</sequence>
<reference evidence="2" key="1">
    <citation type="submission" date="2016-10" db="EMBL/GenBank/DDBJ databases">
        <authorList>
            <person name="Varghese N."/>
            <person name="Submissions S."/>
        </authorList>
    </citation>
    <scope>NUCLEOTIDE SEQUENCE [LARGE SCALE GENOMIC DNA]</scope>
    <source>
        <strain evidence="2">DSM 44142</strain>
    </source>
</reference>
<dbReference type="EMBL" id="FNLF01000002">
    <property type="protein sequence ID" value="SDQ44785.1"/>
    <property type="molecule type" value="Genomic_DNA"/>
</dbReference>
<protein>
    <submittedName>
        <fullName evidence="1">Uncharacterized protein</fullName>
    </submittedName>
</protein>